<proteinExistence type="predicted"/>
<dbReference type="InterPro" id="IPR000873">
    <property type="entry name" value="AMP-dep_synth/lig_dom"/>
</dbReference>
<evidence type="ECO:0000313" key="4">
    <source>
        <dbReference type="EMBL" id="KAL2869078.1"/>
    </source>
</evidence>
<dbReference type="Gene3D" id="3.40.50.720">
    <property type="entry name" value="NAD(P)-binding Rossmann-like Domain"/>
    <property type="match status" value="1"/>
</dbReference>
<dbReference type="Pfam" id="PF00501">
    <property type="entry name" value="AMP-binding"/>
    <property type="match status" value="1"/>
</dbReference>
<dbReference type="InterPro" id="IPR036291">
    <property type="entry name" value="NAD(P)-bd_dom_sf"/>
</dbReference>
<dbReference type="Gene3D" id="1.10.1200.10">
    <property type="entry name" value="ACP-like"/>
    <property type="match status" value="1"/>
</dbReference>
<comment type="caution">
    <text evidence="4">The sequence shown here is derived from an EMBL/GenBank/DDBJ whole genome shotgun (WGS) entry which is preliminary data.</text>
</comment>
<name>A0ABR4LX12_9EURO</name>
<dbReference type="InterPro" id="IPR020845">
    <property type="entry name" value="AMP-binding_CS"/>
</dbReference>
<dbReference type="Pfam" id="PF00550">
    <property type="entry name" value="PP-binding"/>
    <property type="match status" value="1"/>
</dbReference>
<protein>
    <recommendedName>
        <fullName evidence="3">Carrier domain-containing protein</fullName>
    </recommendedName>
</protein>
<sequence length="1034" mass="112814">MAPSIDIAPLAAASNPDSSFNRAALRLDEGLSADGVHSLPDLIQFNADHNPDYLFAIQEVKVNNQRQLERVTFRSLYHAVLACREWLSANCTVLDSTKPVGVFMESDLGLFIYLSALLSLEIPVLLLSARLGPAAISHLITKTGAAAVLSSKRTSSQASQAVLDSPTEVVSVAPFSEFLTSPSIEYATQRFPGVPSQKDEPGSLILHSSGTTGLPKPIFLTHRYVLGYAACHRLQPEEAVGRVNVSTLPLYHGFGLLAPCLSLSVGKPCCFPSPSTIPSATSMIQLLESTNAQSLMTVPSIIEEVASFSGSSAIDILKTLDFVAVGGGAIKPEIGEQLHSHGVSLLNHYGATEIGAIAHIFVPDTSYDWHYLRLRSDLGLQVRSVDSDNPLHCKLVGYPFGWGRAFEVQDLLERNPAAVDDVEVKILGRKDDVIVLATGEKVLPQLLEETLNAKSVIKTAVVFGEHRETVGVLIETRQPVSPGEYQGFIDQVWTWVDEVNHRVDRHARVPSRDAVVLVSEGKSIPRSDKGSVMRNEVSRVFAEEIEAAYQSLGKTVVNLDPENLLPSLRALIQSSLGDRIQTTIGDEADFFELGMDSLEATRLSRQLNSLPNKGSFPGLPDQVRPDFIYQHPTISSLLAAMAGGRASNTGSGGVVEMQEMLREALRSVQRTGTEVVLLTGSTGTLGAHILDILCRNPHVQSVICVNRPQPGVDAWSRQEKVCADKGVQLPPSWRDKAILFESKTHDRHLGLPFEVYTSLTSTVTHVIHNAWPMDFKRQLSSFKAPIQSLINLIQLSKDIHALRPHVVPRLLFTSSIAVTGRYPGGDQVPEHQMADPTWTVDMGYAKAKWVCEGLLGDAAQLSAGSFQPLVVRLGQLTGSNRSGFWTKTEHLPTLVSTSAKIGALPHLTGTYSWLPMDTAARAVSEIALSHSRERFYHVENPIRQPWADLLSALRLELGLSVVPFEEWIQRARQTGLVTSLEDFFAHDFEALASGPIVLRTDVSRGVSRTLRSCGGVGVEVLRKYLRSWKEQGAL</sequence>
<dbReference type="Gene3D" id="3.40.50.12780">
    <property type="entry name" value="N-terminal domain of ligase-like"/>
    <property type="match status" value="1"/>
</dbReference>
<keyword evidence="1" id="KW-0596">Phosphopantetheine</keyword>
<evidence type="ECO:0000256" key="2">
    <source>
        <dbReference type="ARBA" id="ARBA00022553"/>
    </source>
</evidence>
<dbReference type="SUPFAM" id="SSF51735">
    <property type="entry name" value="NAD(P)-binding Rossmann-fold domains"/>
    <property type="match status" value="1"/>
</dbReference>
<reference evidence="4 5" key="1">
    <citation type="submission" date="2024-07" db="EMBL/GenBank/DDBJ databases">
        <title>Section-level genome sequencing and comparative genomics of Aspergillus sections Usti and Cavernicolus.</title>
        <authorList>
            <consortium name="Lawrence Berkeley National Laboratory"/>
            <person name="Nybo J.L."/>
            <person name="Vesth T.C."/>
            <person name="Theobald S."/>
            <person name="Frisvad J.C."/>
            <person name="Larsen T.O."/>
            <person name="Kjaerboelling I."/>
            <person name="Rothschild-Mancinelli K."/>
            <person name="Lyhne E.K."/>
            <person name="Kogle M.E."/>
            <person name="Barry K."/>
            <person name="Clum A."/>
            <person name="Na H."/>
            <person name="Ledsgaard L."/>
            <person name="Lin J."/>
            <person name="Lipzen A."/>
            <person name="Kuo A."/>
            <person name="Riley R."/>
            <person name="Mondo S."/>
            <person name="Labutti K."/>
            <person name="Haridas S."/>
            <person name="Pangalinan J."/>
            <person name="Salamov A.A."/>
            <person name="Simmons B.A."/>
            <person name="Magnuson J.K."/>
            <person name="Chen J."/>
            <person name="Drula E."/>
            <person name="Henrissat B."/>
            <person name="Wiebenga A."/>
            <person name="Lubbers R.J."/>
            <person name="Gomes A.C."/>
            <person name="Macurrencykelacurrency M.R."/>
            <person name="Stajich J."/>
            <person name="Grigoriev I.V."/>
            <person name="Mortensen U.H."/>
            <person name="De Vries R.P."/>
            <person name="Baker S.E."/>
            <person name="Andersen M.R."/>
        </authorList>
    </citation>
    <scope>NUCLEOTIDE SEQUENCE [LARGE SCALE GENOMIC DNA]</scope>
    <source>
        <strain evidence="4 5">CBS 449.75</strain>
    </source>
</reference>
<dbReference type="EMBL" id="JBFXLQ010000011">
    <property type="protein sequence ID" value="KAL2869078.1"/>
    <property type="molecule type" value="Genomic_DNA"/>
</dbReference>
<dbReference type="InterPro" id="IPR006162">
    <property type="entry name" value="Ppantetheine_attach_site"/>
</dbReference>
<dbReference type="PROSITE" id="PS50075">
    <property type="entry name" value="CARRIER"/>
    <property type="match status" value="1"/>
</dbReference>
<dbReference type="InterPro" id="IPR013120">
    <property type="entry name" value="FAR_NAD-bd"/>
</dbReference>
<dbReference type="SUPFAM" id="SSF56801">
    <property type="entry name" value="Acetyl-CoA synthetase-like"/>
    <property type="match status" value="1"/>
</dbReference>
<dbReference type="Pfam" id="PF07993">
    <property type="entry name" value="NAD_binding_4"/>
    <property type="match status" value="1"/>
</dbReference>
<dbReference type="GeneID" id="98149262"/>
<dbReference type="InterPro" id="IPR051414">
    <property type="entry name" value="Adenylate-forming_Reductase"/>
</dbReference>
<dbReference type="InterPro" id="IPR036736">
    <property type="entry name" value="ACP-like_sf"/>
</dbReference>
<dbReference type="InterPro" id="IPR045851">
    <property type="entry name" value="AMP-bd_C_sf"/>
</dbReference>
<dbReference type="PROSITE" id="PS00012">
    <property type="entry name" value="PHOSPHOPANTETHEINE"/>
    <property type="match status" value="1"/>
</dbReference>
<keyword evidence="5" id="KW-1185">Reference proteome</keyword>
<keyword evidence="2" id="KW-0597">Phosphoprotein</keyword>
<dbReference type="SUPFAM" id="SSF47336">
    <property type="entry name" value="ACP-like"/>
    <property type="match status" value="1"/>
</dbReference>
<accession>A0ABR4LX12</accession>
<dbReference type="Pfam" id="PF23562">
    <property type="entry name" value="AMP-binding_C_3"/>
    <property type="match status" value="1"/>
</dbReference>
<dbReference type="InterPro" id="IPR009081">
    <property type="entry name" value="PP-bd_ACP"/>
</dbReference>
<dbReference type="Gene3D" id="3.30.300.30">
    <property type="match status" value="1"/>
</dbReference>
<dbReference type="RefSeq" id="XP_070888057.1">
    <property type="nucleotide sequence ID" value="XM_071034190.1"/>
</dbReference>
<evidence type="ECO:0000313" key="5">
    <source>
        <dbReference type="Proteomes" id="UP001610432"/>
    </source>
</evidence>
<dbReference type="Proteomes" id="UP001610432">
    <property type="component" value="Unassembled WGS sequence"/>
</dbReference>
<gene>
    <name evidence="4" type="ORF">BJX67DRAFT_387180</name>
</gene>
<dbReference type="PROSITE" id="PS00455">
    <property type="entry name" value="AMP_BINDING"/>
    <property type="match status" value="1"/>
</dbReference>
<dbReference type="PANTHER" id="PTHR43439:SF2">
    <property type="entry name" value="ENZYME, PUTATIVE (JCVI)-RELATED"/>
    <property type="match status" value="1"/>
</dbReference>
<organism evidence="4 5">
    <name type="scientific">Aspergillus lucknowensis</name>
    <dbReference type="NCBI Taxonomy" id="176173"/>
    <lineage>
        <taxon>Eukaryota</taxon>
        <taxon>Fungi</taxon>
        <taxon>Dikarya</taxon>
        <taxon>Ascomycota</taxon>
        <taxon>Pezizomycotina</taxon>
        <taxon>Eurotiomycetes</taxon>
        <taxon>Eurotiomycetidae</taxon>
        <taxon>Eurotiales</taxon>
        <taxon>Aspergillaceae</taxon>
        <taxon>Aspergillus</taxon>
        <taxon>Aspergillus subgen. Nidulantes</taxon>
    </lineage>
</organism>
<dbReference type="PANTHER" id="PTHR43439">
    <property type="entry name" value="PHENYLACETATE-COENZYME A LIGASE"/>
    <property type="match status" value="1"/>
</dbReference>
<evidence type="ECO:0000259" key="3">
    <source>
        <dbReference type="PROSITE" id="PS50075"/>
    </source>
</evidence>
<dbReference type="InterPro" id="IPR042099">
    <property type="entry name" value="ANL_N_sf"/>
</dbReference>
<feature type="domain" description="Carrier" evidence="3">
    <location>
        <begin position="559"/>
        <end position="645"/>
    </location>
</feature>
<evidence type="ECO:0000256" key="1">
    <source>
        <dbReference type="ARBA" id="ARBA00022450"/>
    </source>
</evidence>